<dbReference type="InterPro" id="IPR022119">
    <property type="entry name" value="Peptidase_C71"/>
</dbReference>
<proteinExistence type="predicted"/>
<dbReference type="Proteomes" id="UP000191661">
    <property type="component" value="Unassembled WGS sequence"/>
</dbReference>
<reference evidence="1 2" key="1">
    <citation type="submission" date="2014-12" db="EMBL/GenBank/DDBJ databases">
        <title>Genome sequence of Methanobrevibacter arboriphilicus DH1, DSM1125.</title>
        <authorList>
            <person name="Poehlein A."/>
            <person name="Thauer R.K."/>
            <person name="Seedorf H."/>
            <person name="Daniel R."/>
        </authorList>
    </citation>
    <scope>NUCLEOTIDE SEQUENCE [LARGE SCALE GENOMIC DNA]</scope>
    <source>
        <strain evidence="1 2">DH1</strain>
    </source>
</reference>
<evidence type="ECO:0000313" key="2">
    <source>
        <dbReference type="Proteomes" id="UP000191661"/>
    </source>
</evidence>
<gene>
    <name evidence="1" type="primary">peiA2</name>
    <name evidence="1" type="ORF">MBBAR_10c00240</name>
</gene>
<sequence length="235" mass="27063">MSKIVDISNKELLVPYPTVVKMWDVKKYIADLKKDTLIKLGKESGEGIQYHVLKDMVVRIKEYKAKYGKAPLNVWIVKPKTTATDIKPSVDWQKNKYIIAIQKLIGKFNNFTEFVEKLRAYAKTKKGLYKYYLNSRFIGTQKEISALTNGLMGNCVDWSQLGRAVAVIMGYKADYIQWQCTNVTHLTIRISGKEFNKPIVVDLAAIVDWNSRRYELGEHWCSNNIVSVNPGWMDE</sequence>
<dbReference type="EMBL" id="JXMW01000010">
    <property type="protein sequence ID" value="OQD58683.1"/>
    <property type="molecule type" value="Genomic_DNA"/>
</dbReference>
<dbReference type="AlphaFoldDB" id="A0A1V6N290"/>
<evidence type="ECO:0000313" key="1">
    <source>
        <dbReference type="EMBL" id="OQD58683.1"/>
    </source>
</evidence>
<accession>A0A1V6N290</accession>
<dbReference type="OrthoDB" id="372695at2157"/>
<name>A0A1V6N290_METAZ</name>
<keyword evidence="2" id="KW-1185">Reference proteome</keyword>
<dbReference type="Pfam" id="PF12386">
    <property type="entry name" value="Peptidase_C71"/>
    <property type="match status" value="1"/>
</dbReference>
<protein>
    <submittedName>
        <fullName evidence="1">Pseudomurein endoisopeptidase</fullName>
    </submittedName>
</protein>
<dbReference type="RefSeq" id="WP_080460385.1">
    <property type="nucleotide sequence ID" value="NZ_BBET01000137.1"/>
</dbReference>
<organism evidence="1 2">
    <name type="scientific">Methanobrevibacter arboriphilus JCM 13429 = DSM 1125</name>
    <dbReference type="NCBI Taxonomy" id="1300164"/>
    <lineage>
        <taxon>Archaea</taxon>
        <taxon>Methanobacteriati</taxon>
        <taxon>Methanobacteriota</taxon>
        <taxon>Methanomada group</taxon>
        <taxon>Methanobacteria</taxon>
        <taxon>Methanobacteriales</taxon>
        <taxon>Methanobacteriaceae</taxon>
        <taxon>Methanobrevibacter</taxon>
    </lineage>
</organism>
<comment type="caution">
    <text evidence="1">The sequence shown here is derived from an EMBL/GenBank/DDBJ whole genome shotgun (WGS) entry which is preliminary data.</text>
</comment>